<sequence length="165" mass="18331">MLACPRPALRLILRSSRSPTFAVARRSFIMSAPTSSCIWAEPLPKPADQLNTYLAILPDFDDSKRMQVRPQHLKDAAVGHENGWIVQAGATFADDSKTKMTGSWFLLREETLEKARERLSKDVYVTGGAWDMSKASAVSFCSSTEWADLCYPEQATIQPVAIAKH</sequence>
<dbReference type="PANTHER" id="PTHR33606">
    <property type="entry name" value="PROTEIN YCII"/>
    <property type="match status" value="1"/>
</dbReference>
<evidence type="ECO:0000313" key="1">
    <source>
        <dbReference type="EMBL" id="CEQ39004.1"/>
    </source>
</evidence>
<dbReference type="PANTHER" id="PTHR33606:SF3">
    <property type="entry name" value="PROTEIN YCII"/>
    <property type="match status" value="1"/>
</dbReference>
<dbReference type="Gene3D" id="3.30.70.1060">
    <property type="entry name" value="Dimeric alpha+beta barrel"/>
    <property type="match status" value="1"/>
</dbReference>
<name>A0A0D6EGA5_SPOSA</name>
<accession>A0A0D6EGA5</accession>
<keyword evidence="2" id="KW-1185">Reference proteome</keyword>
<proteinExistence type="predicted"/>
<reference evidence="2" key="1">
    <citation type="submission" date="2015-02" db="EMBL/GenBank/DDBJ databases">
        <authorList>
            <person name="Gon?alves P."/>
        </authorList>
    </citation>
    <scope>NUCLEOTIDE SEQUENCE [LARGE SCALE GENOMIC DNA]</scope>
</reference>
<dbReference type="EMBL" id="CENE01000001">
    <property type="protein sequence ID" value="CEQ39004.1"/>
    <property type="molecule type" value="Genomic_DNA"/>
</dbReference>
<dbReference type="InterPro" id="IPR011008">
    <property type="entry name" value="Dimeric_a/b-barrel"/>
</dbReference>
<organism evidence="1 2">
    <name type="scientific">Sporidiobolus salmonicolor</name>
    <name type="common">Yeast-like fungus</name>
    <name type="synonym">Sporobolomyces salmonicolor</name>
    <dbReference type="NCBI Taxonomy" id="5005"/>
    <lineage>
        <taxon>Eukaryota</taxon>
        <taxon>Fungi</taxon>
        <taxon>Dikarya</taxon>
        <taxon>Basidiomycota</taxon>
        <taxon>Pucciniomycotina</taxon>
        <taxon>Microbotryomycetes</taxon>
        <taxon>Sporidiobolales</taxon>
        <taxon>Sporidiobolaceae</taxon>
        <taxon>Sporobolomyces</taxon>
    </lineage>
</organism>
<dbReference type="InterPro" id="IPR051807">
    <property type="entry name" value="Sec-metab_biosynth-assoc"/>
</dbReference>
<protein>
    <submittedName>
        <fullName evidence="1">SPOSA6832_00485-mRNA-1:cds</fullName>
    </submittedName>
</protein>
<dbReference type="SUPFAM" id="SSF54909">
    <property type="entry name" value="Dimeric alpha+beta barrel"/>
    <property type="match status" value="1"/>
</dbReference>
<gene>
    <name evidence="1" type="primary">SPOSA6832_00485</name>
</gene>
<dbReference type="Proteomes" id="UP000243876">
    <property type="component" value="Unassembled WGS sequence"/>
</dbReference>
<dbReference type="OrthoDB" id="5519740at2759"/>
<dbReference type="AlphaFoldDB" id="A0A0D6EGA5"/>
<evidence type="ECO:0000313" key="2">
    <source>
        <dbReference type="Proteomes" id="UP000243876"/>
    </source>
</evidence>